<dbReference type="InterPro" id="IPR032875">
    <property type="entry name" value="Succ_CoA_lig_flav_dom"/>
</dbReference>
<dbReference type="SUPFAM" id="SSF51735">
    <property type="entry name" value="NAD(P)-binding Rossmann-fold domains"/>
    <property type="match status" value="1"/>
</dbReference>
<dbReference type="FunFam" id="3.30.1490.20:FF:000020">
    <property type="entry name" value="Protein lysine acetyltransferase"/>
    <property type="match status" value="1"/>
</dbReference>
<dbReference type="EMBL" id="FPBO01000019">
    <property type="protein sequence ID" value="SFV00239.1"/>
    <property type="molecule type" value="Genomic_DNA"/>
</dbReference>
<dbReference type="Gene3D" id="3.40.50.261">
    <property type="entry name" value="Succinyl-CoA synthetase domains"/>
    <property type="match status" value="2"/>
</dbReference>
<dbReference type="Pfam" id="PF13380">
    <property type="entry name" value="CoA_binding_2"/>
    <property type="match status" value="1"/>
</dbReference>
<dbReference type="Gene3D" id="3.30.470.20">
    <property type="entry name" value="ATP-grasp fold, B domain"/>
    <property type="match status" value="1"/>
</dbReference>
<dbReference type="PANTHER" id="PTHR42793">
    <property type="entry name" value="COA BINDING DOMAIN CONTAINING PROTEIN"/>
    <property type="match status" value="1"/>
</dbReference>
<reference evidence="4" key="1">
    <citation type="submission" date="2016-10" db="EMBL/GenBank/DDBJ databases">
        <authorList>
            <person name="Varghese N."/>
            <person name="Submissions S."/>
        </authorList>
    </citation>
    <scope>NUCLEOTIDE SEQUENCE [LARGE SCALE GENOMIC DNA]</scope>
    <source>
        <strain evidence="4">CGMCC 1.11014</strain>
    </source>
</reference>
<proteinExistence type="inferred from homology"/>
<comment type="similarity">
    <text evidence="1">In the N-terminal section; belongs to the acetate CoA ligase alpha subunit family.</text>
</comment>
<dbReference type="InterPro" id="IPR016102">
    <property type="entry name" value="Succinyl-CoA_synth-like"/>
</dbReference>
<organism evidence="3 4">
    <name type="scientific">Pseudoduganella namucuonensis</name>
    <dbReference type="NCBI Taxonomy" id="1035707"/>
    <lineage>
        <taxon>Bacteria</taxon>
        <taxon>Pseudomonadati</taxon>
        <taxon>Pseudomonadota</taxon>
        <taxon>Betaproteobacteria</taxon>
        <taxon>Burkholderiales</taxon>
        <taxon>Oxalobacteraceae</taxon>
        <taxon>Telluria group</taxon>
        <taxon>Pseudoduganella</taxon>
    </lineage>
</organism>
<evidence type="ECO:0000313" key="3">
    <source>
        <dbReference type="EMBL" id="SFV00239.1"/>
    </source>
</evidence>
<dbReference type="RefSeq" id="WP_093557220.1">
    <property type="nucleotide sequence ID" value="NZ_FPBO01000019.1"/>
</dbReference>
<dbReference type="Gene3D" id="3.30.1490.20">
    <property type="entry name" value="ATP-grasp fold, A domain"/>
    <property type="match status" value="1"/>
</dbReference>
<dbReference type="SUPFAM" id="SSF52210">
    <property type="entry name" value="Succinyl-CoA synthetase domains"/>
    <property type="match status" value="2"/>
</dbReference>
<dbReference type="PANTHER" id="PTHR42793:SF1">
    <property type="entry name" value="PEPTIDYL-LYSINE N-ACETYLTRANSFERASE PATZ"/>
    <property type="match status" value="1"/>
</dbReference>
<accession>A0A1I7KS18</accession>
<dbReference type="InterPro" id="IPR036291">
    <property type="entry name" value="NAD(P)-bd_dom_sf"/>
</dbReference>
<feature type="domain" description="CoA-binding" evidence="2">
    <location>
        <begin position="19"/>
        <end position="113"/>
    </location>
</feature>
<evidence type="ECO:0000313" key="4">
    <source>
        <dbReference type="Proteomes" id="UP000199391"/>
    </source>
</evidence>
<dbReference type="STRING" id="1035707.SAMN05216552_101927"/>
<dbReference type="OrthoDB" id="9807426at2"/>
<dbReference type="Pfam" id="PF13549">
    <property type="entry name" value="ATP-grasp_5"/>
    <property type="match status" value="1"/>
</dbReference>
<dbReference type="InterPro" id="IPR003781">
    <property type="entry name" value="CoA-bd"/>
</dbReference>
<keyword evidence="4" id="KW-1185">Reference proteome</keyword>
<sequence length="708" mass="72693">MNNAESATAAIGNEPLKRLFYPRSIALVGASERSPWSQLLHANIQRVGFAGRVYAVNKTGAAAHGYPGFPSCVAIPEAVDAAYLLVPLEAALDALDDVIASGIKSAVILTSGFAEAGPEGARLQDQLTRRARAAGVTFLGPNCLGFANLSIGAAMTPMPFHPPFLPGKVALVSQSGATAIEIVEMAHDSNIGLSMCIATGNEAMLDTSACVDFLVDDEHVRVIMVFAETIRDTATFAAAARRALAQKKAIVILKAGATELTAKVAAAHTGSLVGDDAVFDAACRQLGVIRVHALEDLVVTAGLLAHTGPLKAAGVGIVSISGGACTLIADRAEAHGVSLPAFSPATQALLREAVPGTGEALNPFDITGVAVRDPALFERVLTALGDDPAIGFVGCVYSMPWNDKWDKVPAIVSIGRALGALGKPSAMLNQTSRPLTQKSRDIMAETGVPAVFGGIEAVVAALGRISLWSAWAAQGTAVRAAPAQASDARPDGERAVLDYLAARGVPVIPARLASTRDEALAHAAAFDAPVALKIASPDIAHKTDVGGVQLNLRGDAAVGAAFDAILESVRAALPAARLDGVLVSPMRGGGLEILVGTVRDPQWGQTLAVGLGGVWVEALADTQLRLLPVTAAEARGMLTGLRAAKLLQGFRGTPAADLDRLAEVIAAIGDAALALGDSLVTLEVNPLWVRGGDIEALDGLVIYSGSIS</sequence>
<dbReference type="GO" id="GO:0005524">
    <property type="term" value="F:ATP binding"/>
    <property type="evidence" value="ECO:0007669"/>
    <property type="project" value="InterPro"/>
</dbReference>
<dbReference type="Proteomes" id="UP000199391">
    <property type="component" value="Unassembled WGS sequence"/>
</dbReference>
<dbReference type="Gene3D" id="3.40.50.720">
    <property type="entry name" value="NAD(P)-binding Rossmann-like Domain"/>
    <property type="match status" value="1"/>
</dbReference>
<dbReference type="Pfam" id="PF13607">
    <property type="entry name" value="Succ_CoA_lig"/>
    <property type="match status" value="1"/>
</dbReference>
<dbReference type="SUPFAM" id="SSF56059">
    <property type="entry name" value="Glutathione synthetase ATP-binding domain-like"/>
    <property type="match status" value="1"/>
</dbReference>
<evidence type="ECO:0000256" key="1">
    <source>
        <dbReference type="ARBA" id="ARBA00060888"/>
    </source>
</evidence>
<dbReference type="SMART" id="SM00881">
    <property type="entry name" value="CoA_binding"/>
    <property type="match status" value="1"/>
</dbReference>
<evidence type="ECO:0000259" key="2">
    <source>
        <dbReference type="SMART" id="SM00881"/>
    </source>
</evidence>
<dbReference type="AlphaFoldDB" id="A0A1I7KS18"/>
<name>A0A1I7KS18_9BURK</name>
<protein>
    <submittedName>
        <fullName evidence="3">Acyl-CoA synthetase (NDP forming)</fullName>
    </submittedName>
</protein>
<gene>
    <name evidence="3" type="ORF">SAMN05216552_101927</name>
</gene>
<dbReference type="InterPro" id="IPR013815">
    <property type="entry name" value="ATP_grasp_subdomain_1"/>
</dbReference>